<sequence length="444" mass="49375">VIYTAVLYCFVSKHGRNQQDKQTNTTLCIVQESTPNKSVKEQDREEAKKQPGSKIEIEMENSSEHNSALVSKSIKVIESPVNDLESKKVVTAQSQAVDSVRGSTASSNAQCTEFCLFVLKIVKTKSVVEPVSKDKIWTAQNSVKSNVSNEKELKDINEPIESDSALHQNINDKANTCIPIETNTKPSTVSATTDLKEQDLKKHKSKKQSSKMHFQILDTNESFEDSLEKTTEKCLEAEVDAENVKKSESEICTSDISSANSHKQILLLTNLKKSTTTLNTEKVGQVSLLEQNAEKQNPSTNIENTLDAKSTEQKQGLSRRMVSFKRLLGFENKTNESSVDSKNKKKVENTALSTQDVTSEKDEDSPAKQSAGKTVIATNQKIPSLEPANIPSFKPIVSELALLYPNDFGFEDSQSLQNEEPLHKIEAHVDLQIDENDSEDEFNY</sequence>
<evidence type="ECO:0000313" key="2">
    <source>
        <dbReference type="EMBL" id="ETO23373.1"/>
    </source>
</evidence>
<evidence type="ECO:0000313" key="3">
    <source>
        <dbReference type="Proteomes" id="UP000023152"/>
    </source>
</evidence>
<feature type="region of interest" description="Disordered" evidence="1">
    <location>
        <begin position="35"/>
        <end position="66"/>
    </location>
</feature>
<feature type="compositionally biased region" description="Basic and acidic residues" evidence="1">
    <location>
        <begin position="339"/>
        <end position="348"/>
    </location>
</feature>
<feature type="compositionally biased region" description="Basic and acidic residues" evidence="1">
    <location>
        <begin position="38"/>
        <end position="49"/>
    </location>
</feature>
<protein>
    <submittedName>
        <fullName evidence="2">Uncharacterized protein</fullName>
    </submittedName>
</protein>
<evidence type="ECO:0000256" key="1">
    <source>
        <dbReference type="SAM" id="MobiDB-lite"/>
    </source>
</evidence>
<reference evidence="2 3" key="1">
    <citation type="journal article" date="2013" name="Curr. Biol.">
        <title>The Genome of the Foraminiferan Reticulomyxa filosa.</title>
        <authorList>
            <person name="Glockner G."/>
            <person name="Hulsmann N."/>
            <person name="Schleicher M."/>
            <person name="Noegel A.A."/>
            <person name="Eichinger L."/>
            <person name="Gallinger C."/>
            <person name="Pawlowski J."/>
            <person name="Sierra R."/>
            <person name="Euteneuer U."/>
            <person name="Pillet L."/>
            <person name="Moustafa A."/>
            <person name="Platzer M."/>
            <person name="Groth M."/>
            <person name="Szafranski K."/>
            <person name="Schliwa M."/>
        </authorList>
    </citation>
    <scope>NUCLEOTIDE SEQUENCE [LARGE SCALE GENOMIC DNA]</scope>
</reference>
<dbReference type="EMBL" id="ASPP01009995">
    <property type="protein sequence ID" value="ETO23373.1"/>
    <property type="molecule type" value="Genomic_DNA"/>
</dbReference>
<comment type="caution">
    <text evidence="2">The sequence shown here is derived from an EMBL/GenBank/DDBJ whole genome shotgun (WGS) entry which is preliminary data.</text>
</comment>
<keyword evidence="3" id="KW-1185">Reference proteome</keyword>
<name>X6NBY6_RETFI</name>
<feature type="region of interest" description="Disordered" evidence="1">
    <location>
        <begin position="334"/>
        <end position="374"/>
    </location>
</feature>
<accession>X6NBY6</accession>
<gene>
    <name evidence="2" type="ORF">RFI_13810</name>
</gene>
<proteinExistence type="predicted"/>
<feature type="non-terminal residue" evidence="2">
    <location>
        <position position="1"/>
    </location>
</feature>
<feature type="compositionally biased region" description="Polar residues" evidence="1">
    <location>
        <begin position="290"/>
        <end position="316"/>
    </location>
</feature>
<dbReference type="Proteomes" id="UP000023152">
    <property type="component" value="Unassembled WGS sequence"/>
</dbReference>
<dbReference type="AlphaFoldDB" id="X6NBY6"/>
<organism evidence="2 3">
    <name type="scientific">Reticulomyxa filosa</name>
    <dbReference type="NCBI Taxonomy" id="46433"/>
    <lineage>
        <taxon>Eukaryota</taxon>
        <taxon>Sar</taxon>
        <taxon>Rhizaria</taxon>
        <taxon>Retaria</taxon>
        <taxon>Foraminifera</taxon>
        <taxon>Monothalamids</taxon>
        <taxon>Reticulomyxidae</taxon>
        <taxon>Reticulomyxa</taxon>
    </lineage>
</organism>
<feature type="region of interest" description="Disordered" evidence="1">
    <location>
        <begin position="290"/>
        <end position="318"/>
    </location>
</feature>